<dbReference type="AlphaFoldDB" id="A0A822ZJQ0"/>
<accession>A0A822ZJQ0</accession>
<name>A0A822ZJQ0_NELNU</name>
<evidence type="ECO:0000313" key="2">
    <source>
        <dbReference type="Proteomes" id="UP000607653"/>
    </source>
</evidence>
<dbReference type="EMBL" id="DUZY01000007">
    <property type="protein sequence ID" value="DAD45087.1"/>
    <property type="molecule type" value="Genomic_DNA"/>
</dbReference>
<gene>
    <name evidence="1" type="ORF">HUJ06_003317</name>
</gene>
<protein>
    <submittedName>
        <fullName evidence="1">Uncharacterized protein</fullName>
    </submittedName>
</protein>
<organism evidence="1 2">
    <name type="scientific">Nelumbo nucifera</name>
    <name type="common">Sacred lotus</name>
    <dbReference type="NCBI Taxonomy" id="4432"/>
    <lineage>
        <taxon>Eukaryota</taxon>
        <taxon>Viridiplantae</taxon>
        <taxon>Streptophyta</taxon>
        <taxon>Embryophyta</taxon>
        <taxon>Tracheophyta</taxon>
        <taxon>Spermatophyta</taxon>
        <taxon>Magnoliopsida</taxon>
        <taxon>Proteales</taxon>
        <taxon>Nelumbonaceae</taxon>
        <taxon>Nelumbo</taxon>
    </lineage>
</organism>
<sequence length="105" mass="11532">MLEISCRVMCFCHGHTSGLLAEGKKAVTKKRSKERRGFQILRSSINSDYWHLPSILGVLLYGGGHMGLCLVSLEHVGHMKGLGPNSLVALVNLSLNVLWAKFQAN</sequence>
<reference evidence="1 2" key="1">
    <citation type="journal article" date="2020" name="Mol. Biol. Evol.">
        <title>Distinct Expression and Methylation Patterns for Genes with Different Fates following a Single Whole-Genome Duplication in Flowering Plants.</title>
        <authorList>
            <person name="Shi T."/>
            <person name="Rahmani R.S."/>
            <person name="Gugger P.F."/>
            <person name="Wang M."/>
            <person name="Li H."/>
            <person name="Zhang Y."/>
            <person name="Li Z."/>
            <person name="Wang Q."/>
            <person name="Van de Peer Y."/>
            <person name="Marchal K."/>
            <person name="Chen J."/>
        </authorList>
    </citation>
    <scope>NUCLEOTIDE SEQUENCE [LARGE SCALE GENOMIC DNA]</scope>
    <source>
        <tissue evidence="1">Leaf</tissue>
    </source>
</reference>
<keyword evidence="2" id="KW-1185">Reference proteome</keyword>
<evidence type="ECO:0000313" key="1">
    <source>
        <dbReference type="EMBL" id="DAD45087.1"/>
    </source>
</evidence>
<dbReference type="Proteomes" id="UP000607653">
    <property type="component" value="Unassembled WGS sequence"/>
</dbReference>
<proteinExistence type="predicted"/>
<comment type="caution">
    <text evidence="1">The sequence shown here is derived from an EMBL/GenBank/DDBJ whole genome shotgun (WGS) entry which is preliminary data.</text>
</comment>